<name>A0A2A9NRG1_9AGAR</name>
<feature type="compositionally biased region" description="Low complexity" evidence="2">
    <location>
        <begin position="871"/>
        <end position="901"/>
    </location>
</feature>
<reference evidence="4 5" key="1">
    <citation type="submission" date="2014-02" db="EMBL/GenBank/DDBJ databases">
        <title>Transposable element dynamics among asymbiotic and ectomycorrhizal Amanita fungi.</title>
        <authorList>
            <consortium name="DOE Joint Genome Institute"/>
            <person name="Hess J."/>
            <person name="Skrede I."/>
            <person name="Wolfe B."/>
            <person name="LaButti K."/>
            <person name="Ohm R.A."/>
            <person name="Grigoriev I.V."/>
            <person name="Pringle A."/>
        </authorList>
    </citation>
    <scope>NUCLEOTIDE SEQUENCE [LARGE SCALE GENOMIC DNA]</scope>
    <source>
        <strain evidence="4 5">SKay4041</strain>
    </source>
</reference>
<feature type="compositionally biased region" description="Low complexity" evidence="2">
    <location>
        <begin position="178"/>
        <end position="191"/>
    </location>
</feature>
<evidence type="ECO:0000313" key="5">
    <source>
        <dbReference type="Proteomes" id="UP000242287"/>
    </source>
</evidence>
<sequence>MIRVDRNHQESLNILSDTHLSWQPNDSDFIHHVDNKDQHQIRPATPTDPQRDRSSSLSPAPDTNSPQTQPEAPSSPPLPPTAEEKEEPVKVPRREEEEEEETRVDKSSRQSTPLSELSPPPDDIDASLDQTPTPILTSTSHDPKSVATALEEQRKKAVSDGVDVGVRAVERIGQGKGLSDSAPSSLLSSPSTDKKLSDSLAAVNAAASMGVTASQLLSGHVTSPIDGPGSHNNASTKASEAKVVTILELNSELIHICMEFQKKGIAPMDSHYQQFSHRLQSNLTWLAAAADHNRTVNHSIALPMMYAPLPVEFHPCERIQQLYSEMPVLFAKEVARRQQLGIPTTGASLGSSNPPLTSPLKRERPEDGLLESVSKRQNTGEAKNTSSMMPPPSIPNAASSSIAPPTTPSLPTGRRTQSPTSTHFSVPISNGANGPSPSAGLLQQPGFPRLSPDSSLTAAQPGMINPSLLNSPDPQLAASLRARQVQLRAHQQQAAANAKRMSPPSVGGAGGLNPAAVGQQQGMNVGGAGAGAGTGGGGHSSGPTPITMQQAVHILQNPTHPIMQYLMRAPGFQSLPQQAQLQKIAMTAFQMQSRQQAEQQQRAAAAAANMANAQQMQGVSLQNNAGGMSFPGGHASAAQFSGMGSVQQNNMFPAGIQGGSTNNMGGGMGGGMGGINLNNLTPQQKQLLLMQQQRGNANMGMGMGMGSGAGVGVGSPGGSGMMMNPQQMAFVQQQQAQQQAQQQQRMAGAMGVNMGSPMIGSNDGFPPTLRSNATIPGIARSTRSPSDTAPSPITPRSGSAFRRGGSLGPEDYQRMMMKQQQQQNQSPQGNMFGTPNVTAQNMMGGNWAGQGGGGMGMGMVGGGQGQGQGQGQHQQLQGMHMQTGYGMSSPSQQQQQQAQSAGTGLGPFMGTASSPPPMGVSNTSWPGSQSQPQASPSSASGASGMFNPFSPTGGGVTAADLTRSLSGTPGPQHQPSSSLVGPQDDYGGLFDWGS</sequence>
<evidence type="ECO:0000256" key="1">
    <source>
        <dbReference type="ARBA" id="ARBA00007945"/>
    </source>
</evidence>
<protein>
    <recommendedName>
        <fullName evidence="3">SS18 N-terminal domain-containing protein</fullName>
    </recommendedName>
</protein>
<feature type="compositionally biased region" description="Gly residues" evidence="2">
    <location>
        <begin position="846"/>
        <end position="870"/>
    </location>
</feature>
<evidence type="ECO:0000313" key="4">
    <source>
        <dbReference type="EMBL" id="PFH50336.1"/>
    </source>
</evidence>
<feature type="compositionally biased region" description="Polar residues" evidence="2">
    <location>
        <begin position="128"/>
        <end position="140"/>
    </location>
</feature>
<feature type="compositionally biased region" description="Polar residues" evidence="2">
    <location>
        <begin position="55"/>
        <end position="69"/>
    </location>
</feature>
<comment type="similarity">
    <text evidence="1">Belongs to the SS18 family.</text>
</comment>
<feature type="compositionally biased region" description="Basic and acidic residues" evidence="2">
    <location>
        <begin position="28"/>
        <end position="40"/>
    </location>
</feature>
<organism evidence="4 5">
    <name type="scientific">Amanita thiersii Skay4041</name>
    <dbReference type="NCBI Taxonomy" id="703135"/>
    <lineage>
        <taxon>Eukaryota</taxon>
        <taxon>Fungi</taxon>
        <taxon>Dikarya</taxon>
        <taxon>Basidiomycota</taxon>
        <taxon>Agaricomycotina</taxon>
        <taxon>Agaricomycetes</taxon>
        <taxon>Agaricomycetidae</taxon>
        <taxon>Agaricales</taxon>
        <taxon>Pluteineae</taxon>
        <taxon>Amanitaceae</taxon>
        <taxon>Amanita</taxon>
    </lineage>
</organism>
<accession>A0A2A9NRG1</accession>
<feature type="compositionally biased region" description="Polar residues" evidence="2">
    <location>
        <begin position="342"/>
        <end position="355"/>
    </location>
</feature>
<feature type="compositionally biased region" description="Polar residues" evidence="2">
    <location>
        <begin position="829"/>
        <end position="839"/>
    </location>
</feature>
<feature type="region of interest" description="Disordered" evidence="2">
    <location>
        <begin position="175"/>
        <end position="194"/>
    </location>
</feature>
<dbReference type="STRING" id="703135.A0A2A9NRG1"/>
<proteinExistence type="inferred from homology"/>
<feature type="compositionally biased region" description="Polar residues" evidence="2">
    <location>
        <begin position="963"/>
        <end position="980"/>
    </location>
</feature>
<dbReference type="EMBL" id="KZ302006">
    <property type="protein sequence ID" value="PFH50336.1"/>
    <property type="molecule type" value="Genomic_DNA"/>
</dbReference>
<gene>
    <name evidence="4" type="ORF">AMATHDRAFT_61265</name>
</gene>
<feature type="region of interest" description="Disordered" evidence="2">
    <location>
        <begin position="342"/>
        <end position="474"/>
    </location>
</feature>
<feature type="region of interest" description="Disordered" evidence="2">
    <location>
        <begin position="20"/>
        <end position="160"/>
    </location>
</feature>
<feature type="compositionally biased region" description="Gly residues" evidence="2">
    <location>
        <begin position="524"/>
        <end position="540"/>
    </location>
</feature>
<dbReference type="Pfam" id="PF05030">
    <property type="entry name" value="SSXT"/>
    <property type="match status" value="1"/>
</dbReference>
<feature type="compositionally biased region" description="Polar residues" evidence="2">
    <location>
        <begin position="781"/>
        <end position="797"/>
    </location>
</feature>
<dbReference type="Proteomes" id="UP000242287">
    <property type="component" value="Unassembled WGS sequence"/>
</dbReference>
<feature type="compositionally biased region" description="Low complexity" evidence="2">
    <location>
        <begin position="926"/>
        <end position="944"/>
    </location>
</feature>
<feature type="domain" description="SS18 N-terminal" evidence="3">
    <location>
        <begin position="239"/>
        <end position="297"/>
    </location>
</feature>
<feature type="compositionally biased region" description="Low complexity" evidence="2">
    <location>
        <begin position="395"/>
        <end position="404"/>
    </location>
</feature>
<keyword evidence="5" id="KW-1185">Reference proteome</keyword>
<evidence type="ECO:0000256" key="2">
    <source>
        <dbReference type="SAM" id="MobiDB-lite"/>
    </source>
</evidence>
<feature type="region of interest" description="Disordered" evidence="2">
    <location>
        <begin position="763"/>
        <end position="994"/>
    </location>
</feature>
<dbReference type="InterPro" id="IPR007726">
    <property type="entry name" value="SS18_N"/>
</dbReference>
<evidence type="ECO:0000259" key="3">
    <source>
        <dbReference type="Pfam" id="PF05030"/>
    </source>
</evidence>
<feature type="region of interest" description="Disordered" evidence="2">
    <location>
        <begin position="489"/>
        <end position="541"/>
    </location>
</feature>
<dbReference type="AlphaFoldDB" id="A0A2A9NRG1"/>
<feature type="compositionally biased region" description="Polar residues" evidence="2">
    <location>
        <begin position="414"/>
        <end position="436"/>
    </location>
</feature>
<dbReference type="OrthoDB" id="2530523at2759"/>
<feature type="compositionally biased region" description="Low complexity" evidence="2">
    <location>
        <begin position="814"/>
        <end position="828"/>
    </location>
</feature>